<feature type="transmembrane region" description="Helical" evidence="1">
    <location>
        <begin position="392"/>
        <end position="413"/>
    </location>
</feature>
<evidence type="ECO:0000313" key="3">
    <source>
        <dbReference type="Proteomes" id="UP000509441"/>
    </source>
</evidence>
<dbReference type="GeneID" id="56060424"/>
<accession>A0A7D5M4D2</accession>
<keyword evidence="1" id="KW-0812">Transmembrane</keyword>
<evidence type="ECO:0000256" key="1">
    <source>
        <dbReference type="SAM" id="Phobius"/>
    </source>
</evidence>
<feature type="transmembrane region" description="Helical" evidence="1">
    <location>
        <begin position="425"/>
        <end position="446"/>
    </location>
</feature>
<keyword evidence="3" id="KW-1185">Reference proteome</keyword>
<feature type="transmembrane region" description="Helical" evidence="1">
    <location>
        <begin position="76"/>
        <end position="100"/>
    </location>
</feature>
<feature type="transmembrane region" description="Helical" evidence="1">
    <location>
        <begin position="305"/>
        <end position="322"/>
    </location>
</feature>
<organism evidence="2 3">
    <name type="scientific">Nitrosopumilus oxyclinae</name>
    <dbReference type="NCBI Taxonomy" id="1959104"/>
    <lineage>
        <taxon>Archaea</taxon>
        <taxon>Nitrososphaerota</taxon>
        <taxon>Nitrososphaeria</taxon>
        <taxon>Nitrosopumilales</taxon>
        <taxon>Nitrosopumilaceae</taxon>
        <taxon>Nitrosopumilus</taxon>
    </lineage>
</organism>
<feature type="transmembrane region" description="Helical" evidence="1">
    <location>
        <begin position="143"/>
        <end position="161"/>
    </location>
</feature>
<keyword evidence="1" id="KW-0472">Membrane</keyword>
<evidence type="ECO:0008006" key="4">
    <source>
        <dbReference type="Google" id="ProtNLM"/>
    </source>
</evidence>
<proteinExistence type="predicted"/>
<feature type="transmembrane region" description="Helical" evidence="1">
    <location>
        <begin position="167"/>
        <end position="186"/>
    </location>
</feature>
<keyword evidence="1" id="KW-1133">Transmembrane helix</keyword>
<feature type="transmembrane region" description="Helical" evidence="1">
    <location>
        <begin position="458"/>
        <end position="480"/>
    </location>
</feature>
<dbReference type="Proteomes" id="UP000509441">
    <property type="component" value="Chromosome"/>
</dbReference>
<sequence>MTDIRVTYSGLIAFGINLTSIVTGLVFTLIVTRSLSIDEFGTWGLINGIIIYAMIISPIITYWVTREVARGEKTAITAIFSSGALSIIGLIIYLLAAYFVGIQSDANVDVLLFAAVLIPLFFLEKSSVAINLGHKPQAASYGFLAFELTKIPSGLIFVYFLNFGVEGAILASAVAYIIKISVHVFFSRKILSSRIQIKYLKKWIKLFWLPVYRTLPAVFALSDVAIFSIMTGSVTGVAYYTSARTVGFLVNHVRSFNQGLYPKLLQSEKQEFIQENLIKLLYFAFPLIAFSFTFARPALFALNPIYEIAAPIVIVISIRAFLTTINKALYDTHLGMEKIDKDPKLISSRNYLKSKLMLFPTIDNIKQGVYIGVLILLLFILSFQTNSTIELVFYWVLVSLIVEIPITLYMIYLTKTTFTIKIDKISIMKYLLASIVVFGMMSMFIEEFLEYKISIYEFLPHLLSYGIVSMVGYLGITYLIDKRTKILVNAILNEVIGKINKKS</sequence>
<dbReference type="EMBL" id="CP026994">
    <property type="protein sequence ID" value="QLH04008.1"/>
    <property type="molecule type" value="Genomic_DNA"/>
</dbReference>
<feature type="transmembrane region" description="Helical" evidence="1">
    <location>
        <begin position="368"/>
        <end position="386"/>
    </location>
</feature>
<feature type="transmembrane region" description="Helical" evidence="1">
    <location>
        <begin position="12"/>
        <end position="31"/>
    </location>
</feature>
<dbReference type="KEGG" id="nox:C5F49_00725"/>
<feature type="transmembrane region" description="Helical" evidence="1">
    <location>
        <begin position="43"/>
        <end position="64"/>
    </location>
</feature>
<feature type="transmembrane region" description="Helical" evidence="1">
    <location>
        <begin position="206"/>
        <end position="231"/>
    </location>
</feature>
<feature type="transmembrane region" description="Helical" evidence="1">
    <location>
        <begin position="106"/>
        <end position="123"/>
    </location>
</feature>
<dbReference type="OrthoDB" id="5027at2157"/>
<name>A0A7D5M4D2_9ARCH</name>
<evidence type="ECO:0000313" key="2">
    <source>
        <dbReference type="EMBL" id="QLH04008.1"/>
    </source>
</evidence>
<gene>
    <name evidence="2" type="ORF">C5F49_00725</name>
</gene>
<dbReference type="AlphaFoldDB" id="A0A7D5M4D2"/>
<reference evidence="2 3" key="1">
    <citation type="submission" date="2018-02" db="EMBL/GenBank/DDBJ databases">
        <title>Complete genome of Nitrosopumilus oxyclinae HCE1.</title>
        <authorList>
            <person name="Qin W."/>
            <person name="Zheng Y."/>
            <person name="Stahl D.A."/>
        </authorList>
    </citation>
    <scope>NUCLEOTIDE SEQUENCE [LARGE SCALE GENOMIC DNA]</scope>
    <source>
        <strain evidence="2 3">HCE1</strain>
    </source>
</reference>
<protein>
    <recommendedName>
        <fullName evidence="4">Polysaccharide biosynthesis protein</fullName>
    </recommendedName>
</protein>
<dbReference type="RefSeq" id="WP_179362871.1">
    <property type="nucleotide sequence ID" value="NZ_CP026994.1"/>
</dbReference>